<keyword evidence="3" id="KW-1185">Reference proteome</keyword>
<protein>
    <submittedName>
        <fullName evidence="2">Uncharacterized protein</fullName>
    </submittedName>
</protein>
<reference evidence="2" key="1">
    <citation type="submission" date="2020-11" db="EMBL/GenBank/DDBJ databases">
        <authorList>
            <consortium name="DOE Joint Genome Institute"/>
            <person name="Ahrendt S."/>
            <person name="Riley R."/>
            <person name="Andreopoulos W."/>
            <person name="Labutti K."/>
            <person name="Pangilinan J."/>
            <person name="Ruiz-Duenas F.J."/>
            <person name="Barrasa J.M."/>
            <person name="Sanchez-Garcia M."/>
            <person name="Camarero S."/>
            <person name="Miyauchi S."/>
            <person name="Serrano A."/>
            <person name="Linde D."/>
            <person name="Babiker R."/>
            <person name="Drula E."/>
            <person name="Ayuso-Fernandez I."/>
            <person name="Pacheco R."/>
            <person name="Padilla G."/>
            <person name="Ferreira P."/>
            <person name="Barriuso J."/>
            <person name="Kellner H."/>
            <person name="Castanera R."/>
            <person name="Alfaro M."/>
            <person name="Ramirez L."/>
            <person name="Pisabarro A.G."/>
            <person name="Kuo A."/>
            <person name="Tritt A."/>
            <person name="Lipzen A."/>
            <person name="He G."/>
            <person name="Yan M."/>
            <person name="Ng V."/>
            <person name="Cullen D."/>
            <person name="Martin F."/>
            <person name="Rosso M.-N."/>
            <person name="Henrissat B."/>
            <person name="Hibbett D."/>
            <person name="Martinez A.T."/>
            <person name="Grigoriev I.V."/>
        </authorList>
    </citation>
    <scope>NUCLEOTIDE SEQUENCE</scope>
    <source>
        <strain evidence="2">AH 40177</strain>
    </source>
</reference>
<feature type="compositionally biased region" description="Polar residues" evidence="1">
    <location>
        <begin position="14"/>
        <end position="23"/>
    </location>
</feature>
<sequence>MFEKLGFGRRTPLEPSNTPSHATVESMLHKLHAPSQQVAANHMLPSIIWRKGLKRRSMMMLPIEFEKAIDFVQRHILQSHESIVEQINDEQMAKTIKAQYKHLTGRGFPLKKH</sequence>
<dbReference type="OrthoDB" id="3050608at2759"/>
<organism evidence="2 3">
    <name type="scientific">Rhodocollybia butyracea</name>
    <dbReference type="NCBI Taxonomy" id="206335"/>
    <lineage>
        <taxon>Eukaryota</taxon>
        <taxon>Fungi</taxon>
        <taxon>Dikarya</taxon>
        <taxon>Basidiomycota</taxon>
        <taxon>Agaricomycotina</taxon>
        <taxon>Agaricomycetes</taxon>
        <taxon>Agaricomycetidae</taxon>
        <taxon>Agaricales</taxon>
        <taxon>Marasmiineae</taxon>
        <taxon>Omphalotaceae</taxon>
        <taxon>Rhodocollybia</taxon>
    </lineage>
</organism>
<accession>A0A9P5TXE3</accession>
<dbReference type="Proteomes" id="UP000772434">
    <property type="component" value="Unassembled WGS sequence"/>
</dbReference>
<proteinExistence type="predicted"/>
<name>A0A9P5TXE3_9AGAR</name>
<evidence type="ECO:0000256" key="1">
    <source>
        <dbReference type="SAM" id="MobiDB-lite"/>
    </source>
</evidence>
<dbReference type="AlphaFoldDB" id="A0A9P5TXE3"/>
<dbReference type="EMBL" id="JADNRY010000435">
    <property type="protein sequence ID" value="KAF9056748.1"/>
    <property type="molecule type" value="Genomic_DNA"/>
</dbReference>
<feature type="region of interest" description="Disordered" evidence="1">
    <location>
        <begin position="1"/>
        <end position="23"/>
    </location>
</feature>
<gene>
    <name evidence="2" type="ORF">BDP27DRAFT_1344994</name>
</gene>
<evidence type="ECO:0000313" key="3">
    <source>
        <dbReference type="Proteomes" id="UP000772434"/>
    </source>
</evidence>
<comment type="caution">
    <text evidence="2">The sequence shown here is derived from an EMBL/GenBank/DDBJ whole genome shotgun (WGS) entry which is preliminary data.</text>
</comment>
<evidence type="ECO:0000313" key="2">
    <source>
        <dbReference type="EMBL" id="KAF9056748.1"/>
    </source>
</evidence>